<evidence type="ECO:0000313" key="4">
    <source>
        <dbReference type="Proteomes" id="UP000252479"/>
    </source>
</evidence>
<feature type="signal peptide" evidence="1">
    <location>
        <begin position="1"/>
        <end position="22"/>
    </location>
</feature>
<dbReference type="InterPro" id="IPR008258">
    <property type="entry name" value="Transglycosylase_SLT_dom_1"/>
</dbReference>
<feature type="chain" id="PRO_5016628516" evidence="1">
    <location>
        <begin position="23"/>
        <end position="191"/>
    </location>
</feature>
<dbReference type="Pfam" id="PF01464">
    <property type="entry name" value="SLT"/>
    <property type="match status" value="1"/>
</dbReference>
<dbReference type="EMBL" id="QPGL01000004">
    <property type="protein sequence ID" value="RCS68696.1"/>
    <property type="molecule type" value="Genomic_DNA"/>
</dbReference>
<gene>
    <name evidence="3" type="ORF">CIK83_17450</name>
</gene>
<accession>A0A368LG69</accession>
<dbReference type="GeneID" id="303190708"/>
<dbReference type="Gene3D" id="1.10.530.10">
    <property type="match status" value="1"/>
</dbReference>
<dbReference type="RefSeq" id="WP_086957807.1">
    <property type="nucleotide sequence ID" value="NZ_FUKS01000002.1"/>
</dbReference>
<dbReference type="Proteomes" id="UP000252479">
    <property type="component" value="Unassembled WGS sequence"/>
</dbReference>
<keyword evidence="4" id="KW-1185">Reference proteome</keyword>
<evidence type="ECO:0000256" key="1">
    <source>
        <dbReference type="SAM" id="SignalP"/>
    </source>
</evidence>
<sequence>MKKKIICIALTIASTSVFSVSAFDLSGTEFELAAKRYNLDPALLYSVALAESAYARGDNNVSPWPWTLRTIKQPYYALDKDEAAAQLAKLIKDKGNKASIDIGLMQINLFWHGHRVESPQDLLDPVINLNTGAKILSETIASASGDLELGIGRYHNWKDKVLLRSYGKRVLSIYNQISNLRENSYASNYDN</sequence>
<protein>
    <submittedName>
        <fullName evidence="3">Lytic transglycosylase domain-containing protein</fullName>
    </submittedName>
</protein>
<dbReference type="AlphaFoldDB" id="A0A368LG69"/>
<proteinExistence type="predicted"/>
<evidence type="ECO:0000313" key="3">
    <source>
        <dbReference type="EMBL" id="RCS68696.1"/>
    </source>
</evidence>
<name>A0A368LG69_9VIBR</name>
<reference evidence="3 4" key="1">
    <citation type="journal article" date="2017" name="Elife">
        <title>Extensive horizontal gene transfer in cheese-associated bacteria.</title>
        <authorList>
            <person name="Bonham K.S."/>
            <person name="Wolfe B.E."/>
            <person name="Dutton R.J."/>
        </authorList>
    </citation>
    <scope>NUCLEOTIDE SEQUENCE [LARGE SCALE GENOMIC DNA]</scope>
    <source>
        <strain evidence="3 4">JB196</strain>
    </source>
</reference>
<evidence type="ECO:0000259" key="2">
    <source>
        <dbReference type="Pfam" id="PF01464"/>
    </source>
</evidence>
<keyword evidence="1" id="KW-0732">Signal</keyword>
<dbReference type="SUPFAM" id="SSF53955">
    <property type="entry name" value="Lysozyme-like"/>
    <property type="match status" value="1"/>
</dbReference>
<dbReference type="InterPro" id="IPR023346">
    <property type="entry name" value="Lysozyme-like_dom_sf"/>
</dbReference>
<feature type="domain" description="Transglycosylase SLT" evidence="2">
    <location>
        <begin position="32"/>
        <end position="156"/>
    </location>
</feature>
<comment type="caution">
    <text evidence="3">The sequence shown here is derived from an EMBL/GenBank/DDBJ whole genome shotgun (WGS) entry which is preliminary data.</text>
</comment>
<organism evidence="3 4">
    <name type="scientific">Vibrio casei</name>
    <dbReference type="NCBI Taxonomy" id="673372"/>
    <lineage>
        <taxon>Bacteria</taxon>
        <taxon>Pseudomonadati</taxon>
        <taxon>Pseudomonadota</taxon>
        <taxon>Gammaproteobacteria</taxon>
        <taxon>Vibrionales</taxon>
        <taxon>Vibrionaceae</taxon>
        <taxon>Vibrio</taxon>
    </lineage>
</organism>